<evidence type="ECO:0000313" key="2">
    <source>
        <dbReference type="Proteomes" id="UP001642360"/>
    </source>
</evidence>
<protein>
    <submittedName>
        <fullName evidence="1">Uncharacterized protein</fullName>
    </submittedName>
</protein>
<keyword evidence="2" id="KW-1185">Reference proteome</keyword>
<organism evidence="1 2">
    <name type="scientific">Ilex paraguariensis</name>
    <name type="common">yerba mate</name>
    <dbReference type="NCBI Taxonomy" id="185542"/>
    <lineage>
        <taxon>Eukaryota</taxon>
        <taxon>Viridiplantae</taxon>
        <taxon>Streptophyta</taxon>
        <taxon>Embryophyta</taxon>
        <taxon>Tracheophyta</taxon>
        <taxon>Spermatophyta</taxon>
        <taxon>Magnoliopsida</taxon>
        <taxon>eudicotyledons</taxon>
        <taxon>Gunneridae</taxon>
        <taxon>Pentapetalae</taxon>
        <taxon>asterids</taxon>
        <taxon>campanulids</taxon>
        <taxon>Aquifoliales</taxon>
        <taxon>Aquifoliaceae</taxon>
        <taxon>Ilex</taxon>
    </lineage>
</organism>
<proteinExistence type="predicted"/>
<reference evidence="1 2" key="1">
    <citation type="submission" date="2024-02" db="EMBL/GenBank/DDBJ databases">
        <authorList>
            <person name="Vignale AGUSTIN F."/>
            <person name="Sosa J E."/>
            <person name="Modenutti C."/>
        </authorList>
    </citation>
    <scope>NUCLEOTIDE SEQUENCE [LARGE SCALE GENOMIC DNA]</scope>
</reference>
<dbReference type="EMBL" id="CAUOFW020008102">
    <property type="protein sequence ID" value="CAK9181616.1"/>
    <property type="molecule type" value="Genomic_DNA"/>
</dbReference>
<accession>A0ABC8UKM8</accession>
<dbReference type="AlphaFoldDB" id="A0ABC8UKM8"/>
<comment type="caution">
    <text evidence="1">The sequence shown here is derived from an EMBL/GenBank/DDBJ whole genome shotgun (WGS) entry which is preliminary data.</text>
</comment>
<sequence length="207" mass="22941">METDRNLRSFPINSGSKVGESLVNSIDGSPRVSLSVNTSTEGTNPIKIVEEISIQTQARIEKNLIDQPRFVREKAVELVTEHSRLQKLIIENDLLKHLFKTKMKYSSRNKSQNWLSSVSDGREISGAIGNGGNGQARPKWTEKSVTRDVSMVNSQGARIQPSTSSDHLGNPMLGARVLKVRNKDARYKGIQSLTQNAQLILDGQSEQ</sequence>
<evidence type="ECO:0000313" key="1">
    <source>
        <dbReference type="EMBL" id="CAK9181616.1"/>
    </source>
</evidence>
<name>A0ABC8UKM8_9AQUA</name>
<gene>
    <name evidence="1" type="ORF">ILEXP_LOCUS51691</name>
</gene>
<dbReference type="Proteomes" id="UP001642360">
    <property type="component" value="Unassembled WGS sequence"/>
</dbReference>